<proteinExistence type="predicted"/>
<name>A0A2V1D6U2_9PLEO</name>
<dbReference type="EMBL" id="KZ805566">
    <property type="protein sequence ID" value="PVH93800.1"/>
    <property type="molecule type" value="Genomic_DNA"/>
</dbReference>
<reference evidence="1 2" key="1">
    <citation type="journal article" date="2018" name="Sci. Rep.">
        <title>Comparative genomics provides insights into the lifestyle and reveals functional heterogeneity of dark septate endophytic fungi.</title>
        <authorList>
            <person name="Knapp D.G."/>
            <person name="Nemeth J.B."/>
            <person name="Barry K."/>
            <person name="Hainaut M."/>
            <person name="Henrissat B."/>
            <person name="Johnson J."/>
            <person name="Kuo A."/>
            <person name="Lim J.H.P."/>
            <person name="Lipzen A."/>
            <person name="Nolan M."/>
            <person name="Ohm R.A."/>
            <person name="Tamas L."/>
            <person name="Grigoriev I.V."/>
            <person name="Spatafora J.W."/>
            <person name="Nagy L.G."/>
            <person name="Kovacs G.M."/>
        </authorList>
    </citation>
    <scope>NUCLEOTIDE SEQUENCE [LARGE SCALE GENOMIC DNA]</scope>
    <source>
        <strain evidence="1 2">DSE2036</strain>
    </source>
</reference>
<evidence type="ECO:0000313" key="2">
    <source>
        <dbReference type="Proteomes" id="UP000244855"/>
    </source>
</evidence>
<organism evidence="1 2">
    <name type="scientific">Periconia macrospinosa</name>
    <dbReference type="NCBI Taxonomy" id="97972"/>
    <lineage>
        <taxon>Eukaryota</taxon>
        <taxon>Fungi</taxon>
        <taxon>Dikarya</taxon>
        <taxon>Ascomycota</taxon>
        <taxon>Pezizomycotina</taxon>
        <taxon>Dothideomycetes</taxon>
        <taxon>Pleosporomycetidae</taxon>
        <taxon>Pleosporales</taxon>
        <taxon>Massarineae</taxon>
        <taxon>Periconiaceae</taxon>
        <taxon>Periconia</taxon>
    </lineage>
</organism>
<sequence>ICVYSRKVALIFRHAKSRRTTNYKFIVIKFLLEEAGRLLYYYLMFIRPFVCMLY</sequence>
<dbReference type="OrthoDB" id="5106157at2759"/>
<evidence type="ECO:0000313" key="1">
    <source>
        <dbReference type="EMBL" id="PVH93800.1"/>
    </source>
</evidence>
<accession>A0A2V1D6U2</accession>
<gene>
    <name evidence="1" type="ORF">DM02DRAFT_540756</name>
</gene>
<protein>
    <submittedName>
        <fullName evidence="1">Uncharacterized protein</fullName>
    </submittedName>
</protein>
<keyword evidence="2" id="KW-1185">Reference proteome</keyword>
<feature type="non-terminal residue" evidence="1">
    <location>
        <position position="1"/>
    </location>
</feature>
<dbReference type="Proteomes" id="UP000244855">
    <property type="component" value="Unassembled WGS sequence"/>
</dbReference>
<dbReference type="AlphaFoldDB" id="A0A2V1D6U2"/>